<dbReference type="InterPro" id="IPR005225">
    <property type="entry name" value="Small_GTP-bd"/>
</dbReference>
<accession>A0A6P7SW98</accession>
<dbReference type="PROSITE" id="PS51419">
    <property type="entry name" value="RAB"/>
    <property type="match status" value="1"/>
</dbReference>
<evidence type="ECO:0000256" key="4">
    <source>
        <dbReference type="PIRSR" id="PIRSR606689-1"/>
    </source>
</evidence>
<dbReference type="InterPro" id="IPR027417">
    <property type="entry name" value="P-loop_NTPase"/>
</dbReference>
<dbReference type="GO" id="GO:0005525">
    <property type="term" value="F:GTP binding"/>
    <property type="evidence" value="ECO:0007669"/>
    <property type="project" value="UniProtKB-KW"/>
</dbReference>
<dbReference type="GO" id="GO:0030010">
    <property type="term" value="P:establishment of cell polarity"/>
    <property type="evidence" value="ECO:0007669"/>
    <property type="project" value="UniProtKB-ARBA"/>
</dbReference>
<feature type="binding site" evidence="4">
    <location>
        <begin position="24"/>
        <end position="31"/>
    </location>
    <ligand>
        <name>GTP</name>
        <dbReference type="ChEBI" id="CHEBI:37565"/>
    </ligand>
</feature>
<keyword evidence="7" id="KW-1185">Reference proteome</keyword>
<proteinExistence type="inferred from homology"/>
<keyword evidence="2 4" id="KW-0547">Nucleotide-binding</keyword>
<evidence type="ECO:0000256" key="5">
    <source>
        <dbReference type="PIRSR" id="PIRSR606689-2"/>
    </source>
</evidence>
<evidence type="ECO:0000256" key="1">
    <source>
        <dbReference type="ARBA" id="ARBA00010290"/>
    </source>
</evidence>
<dbReference type="Pfam" id="PF00025">
    <property type="entry name" value="Arf"/>
    <property type="match status" value="1"/>
</dbReference>
<evidence type="ECO:0000313" key="7">
    <source>
        <dbReference type="Proteomes" id="UP000515154"/>
    </source>
</evidence>
<keyword evidence="5" id="KW-0479">Metal-binding</keyword>
<dbReference type="FunFam" id="3.40.50.300:FF:000412">
    <property type="entry name" value="ADP-ribosylation factor 1"/>
    <property type="match status" value="1"/>
</dbReference>
<dbReference type="RefSeq" id="XP_029642537.1">
    <property type="nucleotide sequence ID" value="XM_029786677.2"/>
</dbReference>
<evidence type="ECO:0000256" key="3">
    <source>
        <dbReference type="ARBA" id="ARBA00023134"/>
    </source>
</evidence>
<dbReference type="InterPro" id="IPR024156">
    <property type="entry name" value="Small_GTPase_ARF"/>
</dbReference>
<dbReference type="SMART" id="SM00177">
    <property type="entry name" value="ARF"/>
    <property type="match status" value="1"/>
</dbReference>
<comment type="similarity">
    <text evidence="1 6">Belongs to the small GTPase superfamily. Arf family.</text>
</comment>
<feature type="binding site" evidence="4">
    <location>
        <position position="70"/>
    </location>
    <ligand>
        <name>GTP</name>
        <dbReference type="ChEBI" id="CHEBI:37565"/>
    </ligand>
</feature>
<dbReference type="SMART" id="SM00178">
    <property type="entry name" value="SAR"/>
    <property type="match status" value="1"/>
</dbReference>
<dbReference type="PRINTS" id="PR00328">
    <property type="entry name" value="SAR1GTPBP"/>
</dbReference>
<feature type="binding site" evidence="4">
    <location>
        <begin position="126"/>
        <end position="129"/>
    </location>
    <ligand>
        <name>GTP</name>
        <dbReference type="ChEBI" id="CHEBI:37565"/>
    </ligand>
</feature>
<dbReference type="SMART" id="SM00175">
    <property type="entry name" value="RAB"/>
    <property type="match status" value="1"/>
</dbReference>
<evidence type="ECO:0000256" key="2">
    <source>
        <dbReference type="ARBA" id="ARBA00022741"/>
    </source>
</evidence>
<dbReference type="Proteomes" id="UP000515154">
    <property type="component" value="Linkage group LG11"/>
</dbReference>
<evidence type="ECO:0000256" key="6">
    <source>
        <dbReference type="RuleBase" id="RU003925"/>
    </source>
</evidence>
<dbReference type="Gene3D" id="3.40.50.300">
    <property type="entry name" value="P-loop containing nucleotide triphosphate hydrolases"/>
    <property type="match status" value="1"/>
</dbReference>
<reference evidence="8" key="1">
    <citation type="submission" date="2025-08" db="UniProtKB">
        <authorList>
            <consortium name="RefSeq"/>
        </authorList>
    </citation>
    <scope>IDENTIFICATION</scope>
</reference>
<keyword evidence="5" id="KW-0460">Magnesium</keyword>
<dbReference type="PROSITE" id="PS51417">
    <property type="entry name" value="ARF"/>
    <property type="match status" value="1"/>
</dbReference>
<dbReference type="AlphaFoldDB" id="A0A6P7SW98"/>
<dbReference type="PANTHER" id="PTHR11711">
    <property type="entry name" value="ADP RIBOSYLATION FACTOR-RELATED"/>
    <property type="match status" value="1"/>
</dbReference>
<feature type="binding site" evidence="5">
    <location>
        <position position="48"/>
    </location>
    <ligand>
        <name>Mg(2+)</name>
        <dbReference type="ChEBI" id="CHEBI:18420"/>
    </ligand>
</feature>
<dbReference type="InterPro" id="IPR006689">
    <property type="entry name" value="Small_GTPase_ARF/SAR"/>
</dbReference>
<dbReference type="SUPFAM" id="SSF52540">
    <property type="entry name" value="P-loop containing nucleoside triphosphate hydrolases"/>
    <property type="match status" value="1"/>
</dbReference>
<dbReference type="GO" id="GO:0046872">
    <property type="term" value="F:metal ion binding"/>
    <property type="evidence" value="ECO:0007669"/>
    <property type="project" value="UniProtKB-KW"/>
</dbReference>
<dbReference type="CDD" id="cd00878">
    <property type="entry name" value="Arf_Arl"/>
    <property type="match status" value="1"/>
</dbReference>
<gene>
    <name evidence="8" type="primary">LOC115217085</name>
</gene>
<name>A0A6P7SW98_9MOLL</name>
<dbReference type="NCBIfam" id="TIGR00231">
    <property type="entry name" value="small_GTP"/>
    <property type="match status" value="1"/>
</dbReference>
<dbReference type="GO" id="GO:0003924">
    <property type="term" value="F:GTPase activity"/>
    <property type="evidence" value="ECO:0007669"/>
    <property type="project" value="InterPro"/>
</dbReference>
<dbReference type="KEGG" id="osn:115217085"/>
<protein>
    <submittedName>
        <fullName evidence="8">ADP-ribosylation factor-like</fullName>
    </submittedName>
</protein>
<feature type="binding site" evidence="5">
    <location>
        <position position="31"/>
    </location>
    <ligand>
        <name>Mg(2+)</name>
        <dbReference type="ChEBI" id="CHEBI:18420"/>
    </ligand>
</feature>
<evidence type="ECO:0000313" key="8">
    <source>
        <dbReference type="RefSeq" id="XP_029642537.1"/>
    </source>
</evidence>
<keyword evidence="3 4" id="KW-0342">GTP-binding</keyword>
<sequence length="188" mass="21681">MGILFSRFTFSHSNREESRIMMLGLDAAGKTTLLYKLKLNEYVNTIPTMGFNVETVTFKGLSFTVWDVGGQDKIRSLWKHYYQDISCLLYVVDSADRNRMAESRYELNAVLRQKEMEDVPVIILANKQDLPNALSVSEITDKLNLSKLDDRRWHIQSTCATTGDGILEAMDKLKSMVKKYHRHKSRHS</sequence>
<organism evidence="7 8">
    <name type="scientific">Octopus sinensis</name>
    <name type="common">East Asian common octopus</name>
    <dbReference type="NCBI Taxonomy" id="2607531"/>
    <lineage>
        <taxon>Eukaryota</taxon>
        <taxon>Metazoa</taxon>
        <taxon>Spiralia</taxon>
        <taxon>Lophotrochozoa</taxon>
        <taxon>Mollusca</taxon>
        <taxon>Cephalopoda</taxon>
        <taxon>Coleoidea</taxon>
        <taxon>Octopodiformes</taxon>
        <taxon>Octopoda</taxon>
        <taxon>Incirrata</taxon>
        <taxon>Octopodidae</taxon>
        <taxon>Octopus</taxon>
    </lineage>
</organism>